<reference evidence="1" key="1">
    <citation type="submission" date="2019-03" db="EMBL/GenBank/DDBJ databases">
        <title>Single cell metagenomics reveals metabolic interactions within the superorganism composed of flagellate Streblomastix strix and complex community of Bacteroidetes bacteria on its surface.</title>
        <authorList>
            <person name="Treitli S.C."/>
            <person name="Kolisko M."/>
            <person name="Husnik F."/>
            <person name="Keeling P."/>
            <person name="Hampl V."/>
        </authorList>
    </citation>
    <scope>NUCLEOTIDE SEQUENCE</scope>
    <source>
        <strain evidence="1">STM</strain>
    </source>
</reference>
<name>A0A5J4PZ33_9ZZZZ</name>
<organism evidence="1">
    <name type="scientific">termite gut metagenome</name>
    <dbReference type="NCBI Taxonomy" id="433724"/>
    <lineage>
        <taxon>unclassified sequences</taxon>
        <taxon>metagenomes</taxon>
        <taxon>organismal metagenomes</taxon>
    </lineage>
</organism>
<comment type="caution">
    <text evidence="1">The sequence shown here is derived from an EMBL/GenBank/DDBJ whole genome shotgun (WGS) entry which is preliminary data.</text>
</comment>
<protein>
    <submittedName>
        <fullName evidence="1">Putative multidrug export ATP-binding/permease protein</fullName>
        <ecNumber evidence="1">3.6.3.-</ecNumber>
    </submittedName>
</protein>
<proteinExistence type="predicted"/>
<accession>A0A5J4PZ33</accession>
<gene>
    <name evidence="1" type="ORF">EZS27_035358</name>
</gene>
<evidence type="ECO:0000313" key="1">
    <source>
        <dbReference type="EMBL" id="KAA6313958.1"/>
    </source>
</evidence>
<dbReference type="AlphaFoldDB" id="A0A5J4PZ33"/>
<sequence length="24" mass="3037">MKEFIRILKRFVPPYKKYLILNIL</sequence>
<feature type="non-terminal residue" evidence="1">
    <location>
        <position position="24"/>
    </location>
</feature>
<keyword evidence="1" id="KW-0067">ATP-binding</keyword>
<dbReference type="GO" id="GO:0005524">
    <property type="term" value="F:ATP binding"/>
    <property type="evidence" value="ECO:0007669"/>
    <property type="project" value="UniProtKB-KW"/>
</dbReference>
<dbReference type="EMBL" id="SNRY01005849">
    <property type="protein sequence ID" value="KAA6313958.1"/>
    <property type="molecule type" value="Genomic_DNA"/>
</dbReference>
<dbReference type="GO" id="GO:0016787">
    <property type="term" value="F:hydrolase activity"/>
    <property type="evidence" value="ECO:0007669"/>
    <property type="project" value="UniProtKB-KW"/>
</dbReference>
<keyword evidence="1" id="KW-0378">Hydrolase</keyword>
<keyword evidence="1" id="KW-0547">Nucleotide-binding</keyword>
<dbReference type="EC" id="3.6.3.-" evidence="1"/>